<feature type="compositionally biased region" description="Gly residues" evidence="8">
    <location>
        <begin position="163"/>
        <end position="174"/>
    </location>
</feature>
<dbReference type="PANTHER" id="PTHR10869">
    <property type="entry name" value="PROLYL 4-HYDROXYLASE ALPHA SUBUNIT"/>
    <property type="match status" value="1"/>
</dbReference>
<evidence type="ECO:0000256" key="3">
    <source>
        <dbReference type="ARBA" id="ARBA00022723"/>
    </source>
</evidence>
<comment type="cofactor">
    <cofactor evidence="1">
        <name>L-ascorbate</name>
        <dbReference type="ChEBI" id="CHEBI:38290"/>
    </cofactor>
</comment>
<dbReference type="Gene3D" id="2.60.120.620">
    <property type="entry name" value="q2cbj1_9rhob like domain"/>
    <property type="match status" value="1"/>
</dbReference>
<evidence type="ECO:0000256" key="1">
    <source>
        <dbReference type="ARBA" id="ARBA00001961"/>
    </source>
</evidence>
<evidence type="ECO:0000256" key="4">
    <source>
        <dbReference type="ARBA" id="ARBA00022964"/>
    </source>
</evidence>
<gene>
    <name evidence="10" type="ORF">CYMTET_44185</name>
</gene>
<dbReference type="Proteomes" id="UP001190700">
    <property type="component" value="Unassembled WGS sequence"/>
</dbReference>
<keyword evidence="4" id="KW-0223">Dioxygenase</keyword>
<comment type="catalytic activity">
    <reaction evidence="7">
        <text>L-prolyl-[collagen] + 2-oxoglutarate + O2 = trans-4-hydroxy-L-prolyl-[collagen] + succinate + CO2</text>
        <dbReference type="Rhea" id="RHEA:18945"/>
        <dbReference type="Rhea" id="RHEA-COMP:11676"/>
        <dbReference type="Rhea" id="RHEA-COMP:11680"/>
        <dbReference type="ChEBI" id="CHEBI:15379"/>
        <dbReference type="ChEBI" id="CHEBI:16526"/>
        <dbReference type="ChEBI" id="CHEBI:16810"/>
        <dbReference type="ChEBI" id="CHEBI:30031"/>
        <dbReference type="ChEBI" id="CHEBI:50342"/>
        <dbReference type="ChEBI" id="CHEBI:61965"/>
        <dbReference type="EC" id="1.14.11.2"/>
    </reaction>
</comment>
<evidence type="ECO:0000256" key="5">
    <source>
        <dbReference type="ARBA" id="ARBA00023002"/>
    </source>
</evidence>
<dbReference type="SMART" id="SM00702">
    <property type="entry name" value="P4Hc"/>
    <property type="match status" value="1"/>
</dbReference>
<keyword evidence="5" id="KW-0560">Oxidoreductase</keyword>
<evidence type="ECO:0000259" key="9">
    <source>
        <dbReference type="SMART" id="SM00702"/>
    </source>
</evidence>
<dbReference type="GO" id="GO:0005789">
    <property type="term" value="C:endoplasmic reticulum membrane"/>
    <property type="evidence" value="ECO:0007669"/>
    <property type="project" value="UniProtKB-SubCell"/>
</dbReference>
<dbReference type="Pfam" id="PF13640">
    <property type="entry name" value="2OG-FeII_Oxy_3"/>
    <property type="match status" value="1"/>
</dbReference>
<dbReference type="InterPro" id="IPR045054">
    <property type="entry name" value="P4HA-like"/>
</dbReference>
<dbReference type="GO" id="GO:0031418">
    <property type="term" value="F:L-ascorbic acid binding"/>
    <property type="evidence" value="ECO:0007669"/>
    <property type="project" value="InterPro"/>
</dbReference>
<feature type="domain" description="Prolyl 4-hydroxylase alpha subunit" evidence="9">
    <location>
        <begin position="4"/>
        <end position="110"/>
    </location>
</feature>
<evidence type="ECO:0000256" key="2">
    <source>
        <dbReference type="ARBA" id="ARBA00004648"/>
    </source>
</evidence>
<organism evidence="10 11">
    <name type="scientific">Cymbomonas tetramitiformis</name>
    <dbReference type="NCBI Taxonomy" id="36881"/>
    <lineage>
        <taxon>Eukaryota</taxon>
        <taxon>Viridiplantae</taxon>
        <taxon>Chlorophyta</taxon>
        <taxon>Pyramimonadophyceae</taxon>
        <taxon>Pyramimonadales</taxon>
        <taxon>Pyramimonadaceae</taxon>
        <taxon>Cymbomonas</taxon>
    </lineage>
</organism>
<evidence type="ECO:0000256" key="7">
    <source>
        <dbReference type="ARBA" id="ARBA00049169"/>
    </source>
</evidence>
<dbReference type="PANTHER" id="PTHR10869:SF229">
    <property type="entry name" value="PROLYL 4-HYDROXYLASE ALPHA SUBUNIT DOMAIN-CONTAINING PROTEIN"/>
    <property type="match status" value="1"/>
</dbReference>
<feature type="region of interest" description="Disordered" evidence="8">
    <location>
        <begin position="139"/>
        <end position="174"/>
    </location>
</feature>
<evidence type="ECO:0000313" key="11">
    <source>
        <dbReference type="Proteomes" id="UP001190700"/>
    </source>
</evidence>
<keyword evidence="6" id="KW-0408">Iron</keyword>
<dbReference type="AlphaFoldDB" id="A0AAE0C1Y5"/>
<comment type="subcellular location">
    <subcellularLocation>
        <location evidence="2">Endoplasmic reticulum membrane</location>
        <topology evidence="2">Single-pass type II membrane protein</topology>
    </subcellularLocation>
</comment>
<proteinExistence type="predicted"/>
<evidence type="ECO:0000256" key="8">
    <source>
        <dbReference type="SAM" id="MobiDB-lite"/>
    </source>
</evidence>
<reference evidence="10 11" key="1">
    <citation type="journal article" date="2015" name="Genome Biol. Evol.">
        <title>Comparative Genomics of a Bacterivorous Green Alga Reveals Evolutionary Causalities and Consequences of Phago-Mixotrophic Mode of Nutrition.</title>
        <authorList>
            <person name="Burns J.A."/>
            <person name="Paasch A."/>
            <person name="Narechania A."/>
            <person name="Kim E."/>
        </authorList>
    </citation>
    <scope>NUCLEOTIDE SEQUENCE [LARGE SCALE GENOMIC DNA]</scope>
    <source>
        <strain evidence="10 11">PLY_AMNH</strain>
    </source>
</reference>
<comment type="caution">
    <text evidence="10">The sequence shown here is derived from an EMBL/GenBank/DDBJ whole genome shotgun (WGS) entry which is preliminary data.</text>
</comment>
<accession>A0AAE0C1Y5</accession>
<sequence>MPSPGTFCYESIQLARYDGGQLFMSHEDAFPADLASENQFQRRATLILYLNDVAEGGATSFDHLNVAVKPSCGQALLFFPAFASGEPDSRTVHTAEAAIDQKWIAQQWVACGFSSAAVRAPPGQSDLVADLMQRGGAGAVPKALGKKRGGEKSKKGAKAPSKGFGGASKGFGSK</sequence>
<dbReference type="InterPro" id="IPR044862">
    <property type="entry name" value="Pro_4_hyd_alph_FE2OG_OXY"/>
</dbReference>
<dbReference type="EMBL" id="LGRX02030001">
    <property type="protein sequence ID" value="KAK3246273.1"/>
    <property type="molecule type" value="Genomic_DNA"/>
</dbReference>
<protein>
    <recommendedName>
        <fullName evidence="9">Prolyl 4-hydroxylase alpha subunit domain-containing protein</fullName>
    </recommendedName>
</protein>
<dbReference type="InterPro" id="IPR006620">
    <property type="entry name" value="Pro_4_hyd_alph"/>
</dbReference>
<keyword evidence="3" id="KW-0479">Metal-binding</keyword>
<keyword evidence="11" id="KW-1185">Reference proteome</keyword>
<evidence type="ECO:0000256" key="6">
    <source>
        <dbReference type="ARBA" id="ARBA00023004"/>
    </source>
</evidence>
<evidence type="ECO:0000313" key="10">
    <source>
        <dbReference type="EMBL" id="KAK3246273.1"/>
    </source>
</evidence>
<name>A0AAE0C1Y5_9CHLO</name>
<dbReference type="GO" id="GO:0005506">
    <property type="term" value="F:iron ion binding"/>
    <property type="evidence" value="ECO:0007669"/>
    <property type="project" value="InterPro"/>
</dbReference>
<dbReference type="GO" id="GO:0004656">
    <property type="term" value="F:procollagen-proline 4-dioxygenase activity"/>
    <property type="evidence" value="ECO:0007669"/>
    <property type="project" value="UniProtKB-EC"/>
</dbReference>